<evidence type="ECO:0000313" key="2">
    <source>
        <dbReference type="Proteomes" id="UP000808372"/>
    </source>
</evidence>
<dbReference type="Gene3D" id="1.10.10.60">
    <property type="entry name" value="Homeodomain-like"/>
    <property type="match status" value="1"/>
</dbReference>
<accession>A0A8U0P5J9</accession>
<dbReference type="PROSITE" id="PS51998">
    <property type="entry name" value="DEK_C"/>
    <property type="match status" value="1"/>
</dbReference>
<reference evidence="3" key="1">
    <citation type="submission" date="2025-08" db="UniProtKB">
        <authorList>
            <consortium name="RefSeq"/>
        </authorList>
    </citation>
    <scope>IDENTIFICATION</scope>
    <source>
        <tissue evidence="3">White muscle</tissue>
    </source>
</reference>
<dbReference type="Proteomes" id="UP000808372">
    <property type="component" value="Chromosome 24"/>
</dbReference>
<proteinExistence type="predicted"/>
<feature type="domain" description="DEK-C" evidence="1">
    <location>
        <begin position="40"/>
        <end position="96"/>
    </location>
</feature>
<sequence>MAGEGNGEICTFPPITQFGLVDESGDSSDYEPLVKMIRKPPTDCQLSERVKTLLKYTHLADVTMKQIYNRVFEMCPRYDLSNKKDIIKQTVKEGISLQPRVLIKPYS</sequence>
<gene>
    <name evidence="3" type="primary">LOC120019142</name>
</gene>
<dbReference type="Pfam" id="PF08766">
    <property type="entry name" value="DEK_C"/>
    <property type="match status" value="1"/>
</dbReference>
<evidence type="ECO:0000259" key="1">
    <source>
        <dbReference type="PROSITE" id="PS51998"/>
    </source>
</evidence>
<dbReference type="AlphaFoldDB" id="A0A8U0P5J9"/>
<evidence type="ECO:0000313" key="3">
    <source>
        <dbReference type="RefSeq" id="XP_038818347.1"/>
    </source>
</evidence>
<dbReference type="SUPFAM" id="SSF109715">
    <property type="entry name" value="DEK C-terminal domain"/>
    <property type="match status" value="1"/>
</dbReference>
<protein>
    <submittedName>
        <fullName evidence="3">Protein DEK-like</fullName>
    </submittedName>
</protein>
<dbReference type="KEGG" id="snh:120019142"/>
<dbReference type="RefSeq" id="XP_038818347.1">
    <property type="nucleotide sequence ID" value="XM_038962419.1"/>
</dbReference>
<keyword evidence="2" id="KW-1185">Reference proteome</keyword>
<name>A0A8U0P5J9_SALNM</name>
<dbReference type="InterPro" id="IPR014876">
    <property type="entry name" value="DEK_C"/>
</dbReference>
<organism evidence="2 3">
    <name type="scientific">Salvelinus namaycush</name>
    <name type="common">Lake trout</name>
    <name type="synonym">Salmo namaycush</name>
    <dbReference type="NCBI Taxonomy" id="8040"/>
    <lineage>
        <taxon>Eukaryota</taxon>
        <taxon>Metazoa</taxon>
        <taxon>Chordata</taxon>
        <taxon>Craniata</taxon>
        <taxon>Vertebrata</taxon>
        <taxon>Euteleostomi</taxon>
        <taxon>Actinopterygii</taxon>
        <taxon>Neopterygii</taxon>
        <taxon>Teleostei</taxon>
        <taxon>Protacanthopterygii</taxon>
        <taxon>Salmoniformes</taxon>
        <taxon>Salmonidae</taxon>
        <taxon>Salmoninae</taxon>
        <taxon>Salvelinus</taxon>
    </lineage>
</organism>
<dbReference type="GeneID" id="120019142"/>